<evidence type="ECO:0000256" key="1">
    <source>
        <dbReference type="ARBA" id="ARBA00006611"/>
    </source>
</evidence>
<dbReference type="OrthoDB" id="5790493at2"/>
<comment type="similarity">
    <text evidence="1">Belongs to the GSP E family.</text>
</comment>
<dbReference type="Gene3D" id="3.30.450.90">
    <property type="match status" value="1"/>
</dbReference>
<accession>A0A366HG33</accession>
<organism evidence="5 6">
    <name type="scientific">Eoetvoesiella caeni</name>
    <dbReference type="NCBI Taxonomy" id="645616"/>
    <lineage>
        <taxon>Bacteria</taxon>
        <taxon>Pseudomonadati</taxon>
        <taxon>Pseudomonadota</taxon>
        <taxon>Betaproteobacteria</taxon>
        <taxon>Burkholderiales</taxon>
        <taxon>Alcaligenaceae</taxon>
        <taxon>Eoetvoesiella</taxon>
    </lineage>
</organism>
<evidence type="ECO:0000259" key="4">
    <source>
        <dbReference type="Pfam" id="PF00437"/>
    </source>
</evidence>
<keyword evidence="6" id="KW-1185">Reference proteome</keyword>
<evidence type="ECO:0000256" key="3">
    <source>
        <dbReference type="ARBA" id="ARBA00022840"/>
    </source>
</evidence>
<name>A0A366HG33_9BURK</name>
<dbReference type="EMBL" id="QNRQ01000003">
    <property type="protein sequence ID" value="RBP41094.1"/>
    <property type="molecule type" value="Genomic_DNA"/>
</dbReference>
<dbReference type="InterPro" id="IPR027417">
    <property type="entry name" value="P-loop_NTPase"/>
</dbReference>
<dbReference type="SUPFAM" id="SSF52540">
    <property type="entry name" value="P-loop containing nucleoside triphosphate hydrolases"/>
    <property type="match status" value="1"/>
</dbReference>
<gene>
    <name evidence="5" type="ORF">DFR37_103440</name>
</gene>
<evidence type="ECO:0000256" key="2">
    <source>
        <dbReference type="ARBA" id="ARBA00022741"/>
    </source>
</evidence>
<dbReference type="PANTHER" id="PTHR30258">
    <property type="entry name" value="TYPE II SECRETION SYSTEM PROTEIN GSPE-RELATED"/>
    <property type="match status" value="1"/>
</dbReference>
<reference evidence="5 6" key="1">
    <citation type="submission" date="2018-06" db="EMBL/GenBank/DDBJ databases">
        <title>Genomic Encyclopedia of Type Strains, Phase IV (KMG-IV): sequencing the most valuable type-strain genomes for metagenomic binning, comparative biology and taxonomic classification.</title>
        <authorList>
            <person name="Goeker M."/>
        </authorList>
    </citation>
    <scope>NUCLEOTIDE SEQUENCE [LARGE SCALE GENOMIC DNA]</scope>
    <source>
        <strain evidence="5 6">DSM 25520</strain>
    </source>
</reference>
<evidence type="ECO:0000313" key="6">
    <source>
        <dbReference type="Proteomes" id="UP000253628"/>
    </source>
</evidence>
<feature type="domain" description="Bacterial type II secretion system protein E" evidence="4">
    <location>
        <begin position="138"/>
        <end position="512"/>
    </location>
</feature>
<dbReference type="GO" id="GO:0005886">
    <property type="term" value="C:plasma membrane"/>
    <property type="evidence" value="ECO:0007669"/>
    <property type="project" value="TreeGrafter"/>
</dbReference>
<comment type="caution">
    <text evidence="5">The sequence shown here is derived from an EMBL/GenBank/DDBJ whole genome shotgun (WGS) entry which is preliminary data.</text>
</comment>
<dbReference type="Pfam" id="PF00437">
    <property type="entry name" value="T2SSE"/>
    <property type="match status" value="1"/>
</dbReference>
<proteinExistence type="inferred from homology"/>
<keyword evidence="2" id="KW-0547">Nucleotide-binding</keyword>
<dbReference type="GO" id="GO:0016887">
    <property type="term" value="F:ATP hydrolysis activity"/>
    <property type="evidence" value="ECO:0007669"/>
    <property type="project" value="TreeGrafter"/>
</dbReference>
<dbReference type="PANTHER" id="PTHR30258:SF1">
    <property type="entry name" value="PROTEIN TRANSPORT PROTEIN HOFB HOMOLOG"/>
    <property type="match status" value="1"/>
</dbReference>
<dbReference type="Proteomes" id="UP000253628">
    <property type="component" value="Unassembled WGS sequence"/>
</dbReference>
<evidence type="ECO:0000313" key="5">
    <source>
        <dbReference type="EMBL" id="RBP41094.1"/>
    </source>
</evidence>
<dbReference type="Gene3D" id="3.40.50.300">
    <property type="entry name" value="P-loop containing nucleotide triphosphate hydrolases"/>
    <property type="match status" value="1"/>
</dbReference>
<dbReference type="AlphaFoldDB" id="A0A366HG33"/>
<dbReference type="InterPro" id="IPR001482">
    <property type="entry name" value="T2SS/T4SS_dom"/>
</dbReference>
<dbReference type="GO" id="GO:0005524">
    <property type="term" value="F:ATP binding"/>
    <property type="evidence" value="ECO:0007669"/>
    <property type="project" value="UniProtKB-KW"/>
</dbReference>
<sequence length="588" mass="63374">MRISWGGPAKPRIPDSALPGSRFDASTAVPISSLEELLALEPGLLRSLSAELGVEEITARLCPALLSDNSVAILSLAEHVGSDQADELARHIQRCGYSMATPSRYVLAAPLLLAIARDQVGPRTPGRPNPSVRQHSRTALAQAFHDMVEWGVRHGASDLHINIRQGEADSEVKYTISGRYIAPQRFCRMPTSMLVDMLSVAWMDIRGGNGAVFDPGAEQQGSLLKEVDGRPVLLRWASLSADPGPSVCIRLLEREAGSIGLTLEQLGYLPRQVQAIDQAMQTEGGAIVFAGAVGSGKSTTLASLIARLAEDRKVVTLEDPVEYLIPRAIQNTVVRDFSAHQYDAFGIKLRALKRSAMNDVLLGEIRDKETGAAFMDLAGSGVNVYTTTHALSAALITDRLASDFIGMSRDFLATPGVLKLLVYQVLLPKLCPACSVPASALWEGKPVPAMRGRTASQWKYWAQRTAQRFGGDPAALRVRNRLGCPQCHTGQLAALAGYKGRTVVAEYIEPPSSPGFLESVRSNDSLAYWRAMAQDRSGAGMTSAFACAMQKAWRGEVDPHDIEQRFGCFEKHDSAAGLHAALVGRVSA</sequence>
<dbReference type="RefSeq" id="WP_113932832.1">
    <property type="nucleotide sequence ID" value="NZ_JACCEU010000004.1"/>
</dbReference>
<keyword evidence="3" id="KW-0067">ATP-binding</keyword>
<protein>
    <submittedName>
        <fullName evidence="5">Type II secretory ATPase GspE/PulE/Tfp pilus assembly ATPase PilB-like protein</fullName>
    </submittedName>
</protein>